<feature type="compositionally biased region" description="Polar residues" evidence="1">
    <location>
        <begin position="1"/>
        <end position="10"/>
    </location>
</feature>
<feature type="region of interest" description="Disordered" evidence="1">
    <location>
        <begin position="1"/>
        <end position="24"/>
    </location>
</feature>
<dbReference type="GO" id="GO:0006259">
    <property type="term" value="P:DNA metabolic process"/>
    <property type="evidence" value="ECO:0007669"/>
    <property type="project" value="InterPro"/>
</dbReference>
<dbReference type="RefSeq" id="WP_089217109.1">
    <property type="nucleotide sequence ID" value="NZ_FZPA01000015.1"/>
</dbReference>
<evidence type="ECO:0000313" key="2">
    <source>
        <dbReference type="EMBL" id="SNT20247.1"/>
    </source>
</evidence>
<name>A0A239KPE2_9SPHN</name>
<keyword evidence="3" id="KW-1185">Reference proteome</keyword>
<dbReference type="Pfam" id="PF03837">
    <property type="entry name" value="RecT"/>
    <property type="match status" value="1"/>
</dbReference>
<protein>
    <submittedName>
        <fullName evidence="2">Recombination protein RecT</fullName>
    </submittedName>
</protein>
<dbReference type="EMBL" id="FZPA01000015">
    <property type="protein sequence ID" value="SNT20247.1"/>
    <property type="molecule type" value="Genomic_DNA"/>
</dbReference>
<evidence type="ECO:0000313" key="3">
    <source>
        <dbReference type="Proteomes" id="UP000198339"/>
    </source>
</evidence>
<reference evidence="2 3" key="1">
    <citation type="submission" date="2017-06" db="EMBL/GenBank/DDBJ databases">
        <authorList>
            <person name="Kim H.J."/>
            <person name="Triplett B.A."/>
        </authorList>
    </citation>
    <scope>NUCLEOTIDE SEQUENCE [LARGE SCALE GENOMIC DNA]</scope>
    <source>
        <strain evidence="2 3">DS15</strain>
    </source>
</reference>
<feature type="region of interest" description="Disordered" evidence="1">
    <location>
        <begin position="280"/>
        <end position="345"/>
    </location>
</feature>
<dbReference type="AlphaFoldDB" id="A0A239KPE2"/>
<dbReference type="GO" id="GO:0003677">
    <property type="term" value="F:DNA binding"/>
    <property type="evidence" value="ECO:0007669"/>
    <property type="project" value="InterPro"/>
</dbReference>
<organism evidence="2 3">
    <name type="scientific">Sphingopyxis indica</name>
    <dbReference type="NCBI Taxonomy" id="436663"/>
    <lineage>
        <taxon>Bacteria</taxon>
        <taxon>Pseudomonadati</taxon>
        <taxon>Pseudomonadota</taxon>
        <taxon>Alphaproteobacteria</taxon>
        <taxon>Sphingomonadales</taxon>
        <taxon>Sphingomonadaceae</taxon>
        <taxon>Sphingopyxis</taxon>
    </lineage>
</organism>
<sequence>MATQLATRDASNVAARRPDPATPQGLAFELDKGAEQMRRALPAHISPEKFQRTIITAAQANPDLLRADRQSLLLACMKAAQDGLLPDGREAALVIFNNREKDGQGKWVTVKRATYMPMVYGLRKKILQSGEIRDITAKVVYRAEYERGTFLYEEGTERMLRHKPDLLLSDEDMTDDNIVAAYSIATFKDGSMSYEVMSRAEINKVRQASKTGAVGMTNYKGEPIPPKGPWVDWFGEMAKKTVMRRHAKTLPMSGDIIDIEGREADDAELARSARHVLDVETEAPVALPQADELAGEDDTPAHDPETGELAEGGADTATPDNPAAAEGPADEQRGDAHDGTDDDADAPYAATVAELLDRAGRAETLIDAKAVEKDWQGHMAALPDRENALIEAAVKNAMARFGK</sequence>
<accession>A0A239KPE2</accession>
<dbReference type="NCBIfam" id="TIGR00616">
    <property type="entry name" value="rect"/>
    <property type="match status" value="1"/>
</dbReference>
<feature type="compositionally biased region" description="Low complexity" evidence="1">
    <location>
        <begin position="314"/>
        <end position="325"/>
    </location>
</feature>
<dbReference type="InterPro" id="IPR018330">
    <property type="entry name" value="RecT_fam"/>
</dbReference>
<feature type="compositionally biased region" description="Basic and acidic residues" evidence="1">
    <location>
        <begin position="330"/>
        <end position="339"/>
    </location>
</feature>
<dbReference type="InterPro" id="IPR004590">
    <property type="entry name" value="ssDNA_annealing_RecT"/>
</dbReference>
<dbReference type="OrthoDB" id="5124088at2"/>
<evidence type="ECO:0000256" key="1">
    <source>
        <dbReference type="SAM" id="MobiDB-lite"/>
    </source>
</evidence>
<proteinExistence type="predicted"/>
<gene>
    <name evidence="2" type="ORF">SAMN06295955_115101</name>
</gene>
<dbReference type="Proteomes" id="UP000198339">
    <property type="component" value="Unassembled WGS sequence"/>
</dbReference>